<comment type="caution">
    <text evidence="13">The sequence shown here is derived from an EMBL/GenBank/DDBJ whole genome shotgun (WGS) entry which is preliminary data.</text>
</comment>
<feature type="transmembrane region" description="Helical" evidence="10">
    <location>
        <begin position="144"/>
        <end position="170"/>
    </location>
</feature>
<reference evidence="13 14" key="1">
    <citation type="submission" date="2019-06" db="EMBL/GenBank/DDBJ databases">
        <authorList>
            <person name="Lee I."/>
            <person name="Jang G.I."/>
            <person name="Hwang C.Y."/>
        </authorList>
    </citation>
    <scope>NUCLEOTIDE SEQUENCE [LARGE SCALE GENOMIC DNA]</scope>
    <source>
        <strain evidence="13 14">PAMC 28131</strain>
    </source>
</reference>
<dbReference type="SUPFAM" id="SSF161098">
    <property type="entry name" value="MetI-like"/>
    <property type="match status" value="1"/>
</dbReference>
<organism evidence="13 14">
    <name type="scientific">Sandaracinobacter neustonicus</name>
    <dbReference type="NCBI Taxonomy" id="1715348"/>
    <lineage>
        <taxon>Bacteria</taxon>
        <taxon>Pseudomonadati</taxon>
        <taxon>Pseudomonadota</taxon>
        <taxon>Alphaproteobacteria</taxon>
        <taxon>Sphingomonadales</taxon>
        <taxon>Sphingosinicellaceae</taxon>
        <taxon>Sandaracinobacter</taxon>
    </lineage>
</organism>
<dbReference type="OrthoDB" id="9774448at2"/>
<name>A0A501XLL1_9SPHN</name>
<evidence type="ECO:0000256" key="8">
    <source>
        <dbReference type="ARBA" id="ARBA00022989"/>
    </source>
</evidence>
<keyword evidence="5" id="KW-1003">Cell membrane</keyword>
<evidence type="ECO:0000256" key="9">
    <source>
        <dbReference type="ARBA" id="ARBA00023136"/>
    </source>
</evidence>
<dbReference type="InterPro" id="IPR035906">
    <property type="entry name" value="MetI-like_sf"/>
</dbReference>
<proteinExistence type="inferred from homology"/>
<dbReference type="InterPro" id="IPR011867">
    <property type="entry name" value="ModB_ABC"/>
</dbReference>
<keyword evidence="9 10" id="KW-0472">Membrane</keyword>
<keyword evidence="4 10" id="KW-0813">Transport</keyword>
<keyword evidence="11" id="KW-0997">Cell inner membrane</keyword>
<dbReference type="PROSITE" id="PS50928">
    <property type="entry name" value="ABC_TM1"/>
    <property type="match status" value="1"/>
</dbReference>
<sequence length="222" mass="22977">MDWQALALSLRLGAATLLVLMPPAILLARWLATTPSRWKPLVETLVVLPLVLPPTVLGFYLLSALGPRSPLGQAWEALTGGSLVFSFQGLVAASVLVNIPFAVQPAQRGFEAVGAELRAAAATCGLSPLATLRRVELPLAVPGLLTGAILAFAHTLGEFGVVLMVGGAIPGETKTLSLSIYDRVQSLDNGAAATMAAVLLAIAVIAVGLAYLLTRRKPDVGA</sequence>
<accession>A0A501XLL1</accession>
<dbReference type="GO" id="GO:0015098">
    <property type="term" value="F:molybdate ion transmembrane transporter activity"/>
    <property type="evidence" value="ECO:0007669"/>
    <property type="project" value="UniProtKB-UniRule"/>
</dbReference>
<dbReference type="RefSeq" id="WP_140927933.1">
    <property type="nucleotide sequence ID" value="NZ_VFSU01000022.1"/>
</dbReference>
<evidence type="ECO:0000313" key="13">
    <source>
        <dbReference type="EMBL" id="TPE61561.1"/>
    </source>
</evidence>
<keyword evidence="14" id="KW-1185">Reference proteome</keyword>
<dbReference type="Gene3D" id="1.10.3720.10">
    <property type="entry name" value="MetI-like"/>
    <property type="match status" value="1"/>
</dbReference>
<feature type="transmembrane region" description="Helical" evidence="10">
    <location>
        <begin position="190"/>
        <end position="213"/>
    </location>
</feature>
<comment type="subcellular location">
    <subcellularLocation>
        <location evidence="11">Cell inner membrane</location>
        <topology evidence="11">Multi-pass membrane protein</topology>
    </subcellularLocation>
    <subcellularLocation>
        <location evidence="2 10">Cell membrane</location>
        <topology evidence="2 10">Multi-pass membrane protein</topology>
    </subcellularLocation>
</comment>
<dbReference type="Proteomes" id="UP000319897">
    <property type="component" value="Unassembled WGS sequence"/>
</dbReference>
<dbReference type="AlphaFoldDB" id="A0A501XLL1"/>
<evidence type="ECO:0000256" key="10">
    <source>
        <dbReference type="RuleBase" id="RU363032"/>
    </source>
</evidence>
<comment type="similarity">
    <text evidence="3 11">Belongs to the binding-protein-dependent transport system permease family. CysTW subfamily.</text>
</comment>
<evidence type="ECO:0000256" key="11">
    <source>
        <dbReference type="RuleBase" id="RU365097"/>
    </source>
</evidence>
<evidence type="ECO:0000313" key="14">
    <source>
        <dbReference type="Proteomes" id="UP000319897"/>
    </source>
</evidence>
<dbReference type="NCBIfam" id="TIGR02141">
    <property type="entry name" value="modB_ABC"/>
    <property type="match status" value="1"/>
</dbReference>
<evidence type="ECO:0000256" key="1">
    <source>
        <dbReference type="ARBA" id="ARBA00002949"/>
    </source>
</evidence>
<feature type="transmembrane region" description="Helical" evidence="10">
    <location>
        <begin position="44"/>
        <end position="65"/>
    </location>
</feature>
<comment type="function">
    <text evidence="1 11">Part of the binding-protein-dependent transport system for molybdenum; probably responsible for the translocation of the substrate across the membrane.</text>
</comment>
<keyword evidence="6 11" id="KW-0500">Molybdenum</keyword>
<dbReference type="PANTHER" id="PTHR30183:SF8">
    <property type="entry name" value="MOLYBDENUM TRANSPORT SYSTEM PERMEASE"/>
    <property type="match status" value="1"/>
</dbReference>
<comment type="caution">
    <text evidence="11">Lacks conserved residue(s) required for the propagation of feature annotation.</text>
</comment>
<feature type="domain" description="ABC transmembrane type-1" evidence="12">
    <location>
        <begin position="6"/>
        <end position="211"/>
    </location>
</feature>
<protein>
    <recommendedName>
        <fullName evidence="11">Molybdenum transport system permease</fullName>
    </recommendedName>
</protein>
<keyword evidence="7 10" id="KW-0812">Transmembrane</keyword>
<dbReference type="InterPro" id="IPR000515">
    <property type="entry name" value="MetI-like"/>
</dbReference>
<dbReference type="GO" id="GO:0005886">
    <property type="term" value="C:plasma membrane"/>
    <property type="evidence" value="ECO:0007669"/>
    <property type="project" value="UniProtKB-SubCell"/>
</dbReference>
<dbReference type="PANTHER" id="PTHR30183">
    <property type="entry name" value="MOLYBDENUM TRANSPORT SYSTEM PERMEASE PROTEIN MODB"/>
    <property type="match status" value="1"/>
</dbReference>
<evidence type="ECO:0000256" key="5">
    <source>
        <dbReference type="ARBA" id="ARBA00022475"/>
    </source>
</evidence>
<feature type="transmembrane region" description="Helical" evidence="10">
    <location>
        <begin position="77"/>
        <end position="103"/>
    </location>
</feature>
<evidence type="ECO:0000256" key="3">
    <source>
        <dbReference type="ARBA" id="ARBA00007069"/>
    </source>
</evidence>
<evidence type="ECO:0000256" key="2">
    <source>
        <dbReference type="ARBA" id="ARBA00004651"/>
    </source>
</evidence>
<gene>
    <name evidence="13" type="primary">modB</name>
    <name evidence="13" type="ORF">FJQ54_08195</name>
</gene>
<evidence type="ECO:0000256" key="6">
    <source>
        <dbReference type="ARBA" id="ARBA00022505"/>
    </source>
</evidence>
<evidence type="ECO:0000256" key="4">
    <source>
        <dbReference type="ARBA" id="ARBA00022448"/>
    </source>
</evidence>
<evidence type="ECO:0000256" key="7">
    <source>
        <dbReference type="ARBA" id="ARBA00022692"/>
    </source>
</evidence>
<keyword evidence="8 10" id="KW-1133">Transmembrane helix</keyword>
<dbReference type="EMBL" id="VFSU01000022">
    <property type="protein sequence ID" value="TPE61561.1"/>
    <property type="molecule type" value="Genomic_DNA"/>
</dbReference>
<dbReference type="CDD" id="cd06261">
    <property type="entry name" value="TM_PBP2"/>
    <property type="match status" value="1"/>
</dbReference>
<evidence type="ECO:0000259" key="12">
    <source>
        <dbReference type="PROSITE" id="PS50928"/>
    </source>
</evidence>
<dbReference type="Pfam" id="PF00528">
    <property type="entry name" value="BPD_transp_1"/>
    <property type="match status" value="1"/>
</dbReference>